<gene>
    <name evidence="3" type="ORF">BIW11_04706</name>
</gene>
<evidence type="ECO:0000313" key="3">
    <source>
        <dbReference type="EMBL" id="OQR67741.1"/>
    </source>
</evidence>
<comment type="caution">
    <text evidence="3">The sequence shown here is derived from an EMBL/GenBank/DDBJ whole genome shotgun (WGS) entry which is preliminary data.</text>
</comment>
<dbReference type="AlphaFoldDB" id="A0A1V9X2X3"/>
<keyword evidence="2" id="KW-0812">Transmembrane</keyword>
<protein>
    <recommendedName>
        <fullName evidence="5">Transmembrane protein</fullName>
    </recommendedName>
</protein>
<evidence type="ECO:0000256" key="2">
    <source>
        <dbReference type="SAM" id="Phobius"/>
    </source>
</evidence>
<feature type="transmembrane region" description="Helical" evidence="2">
    <location>
        <begin position="102"/>
        <end position="121"/>
    </location>
</feature>
<feature type="region of interest" description="Disordered" evidence="1">
    <location>
        <begin position="18"/>
        <end position="38"/>
    </location>
</feature>
<keyword evidence="2" id="KW-1133">Transmembrane helix</keyword>
<organism evidence="3 4">
    <name type="scientific">Tropilaelaps mercedesae</name>
    <dbReference type="NCBI Taxonomy" id="418985"/>
    <lineage>
        <taxon>Eukaryota</taxon>
        <taxon>Metazoa</taxon>
        <taxon>Ecdysozoa</taxon>
        <taxon>Arthropoda</taxon>
        <taxon>Chelicerata</taxon>
        <taxon>Arachnida</taxon>
        <taxon>Acari</taxon>
        <taxon>Parasitiformes</taxon>
        <taxon>Mesostigmata</taxon>
        <taxon>Gamasina</taxon>
        <taxon>Dermanyssoidea</taxon>
        <taxon>Laelapidae</taxon>
        <taxon>Tropilaelaps</taxon>
    </lineage>
</organism>
<name>A0A1V9X2X3_9ACAR</name>
<proteinExistence type="predicted"/>
<dbReference type="OrthoDB" id="6433308at2759"/>
<evidence type="ECO:0008006" key="5">
    <source>
        <dbReference type="Google" id="ProtNLM"/>
    </source>
</evidence>
<reference evidence="3 4" key="1">
    <citation type="journal article" date="2017" name="Gigascience">
        <title>Draft genome of the honey bee ectoparasitic mite, Tropilaelaps mercedesae, is shaped by the parasitic life history.</title>
        <authorList>
            <person name="Dong X."/>
            <person name="Armstrong S.D."/>
            <person name="Xia D."/>
            <person name="Makepeace B.L."/>
            <person name="Darby A.C."/>
            <person name="Kadowaki T."/>
        </authorList>
    </citation>
    <scope>NUCLEOTIDE SEQUENCE [LARGE SCALE GENOMIC DNA]</scope>
    <source>
        <strain evidence="3">Wuxi-XJTLU</strain>
    </source>
</reference>
<keyword evidence="2" id="KW-0472">Membrane</keyword>
<feature type="compositionally biased region" description="Polar residues" evidence="1">
    <location>
        <begin position="26"/>
        <end position="37"/>
    </location>
</feature>
<sequence length="291" mass="31797">MSLESYQLSLRSTTRVQKRSAANAVNPLNSTRESTPTKFGRPELETIIASRPSHRPAFVATSLDPWPSIGSSRYHPFNAHPQPAPDSSSSSVVEDPLTMRKYAQLGLVVISLLCVGGLLVMERRYSHMKVFLEVADMFQTSDAKLKCHEQLETLRATLEGAYLAMTHEVEPSWREVAPSRFVYSAFYREDEVIVTVLMVSSSKPDMCRLWIDSKTAVEGHPTVQVLSSAGDVLAMAVHCAGANSSNVPEMVSVGGIPIPVERVPADPTGPDEVAICLRPLDMSTGDEVELA</sequence>
<keyword evidence="4" id="KW-1185">Reference proteome</keyword>
<feature type="non-terminal residue" evidence="3">
    <location>
        <position position="291"/>
    </location>
</feature>
<dbReference type="Proteomes" id="UP000192247">
    <property type="component" value="Unassembled WGS sequence"/>
</dbReference>
<evidence type="ECO:0000313" key="4">
    <source>
        <dbReference type="Proteomes" id="UP000192247"/>
    </source>
</evidence>
<accession>A0A1V9X2X3</accession>
<evidence type="ECO:0000256" key="1">
    <source>
        <dbReference type="SAM" id="MobiDB-lite"/>
    </source>
</evidence>
<dbReference type="InParanoid" id="A0A1V9X2X3"/>
<dbReference type="EMBL" id="MNPL01027646">
    <property type="protein sequence ID" value="OQR67741.1"/>
    <property type="molecule type" value="Genomic_DNA"/>
</dbReference>